<evidence type="ECO:0000313" key="7">
    <source>
        <dbReference type="Proteomes" id="UP000001542"/>
    </source>
</evidence>
<dbReference type="VEuPathDB" id="TrichDB:TVAGG3_1046920"/>
<keyword evidence="1 3" id="KW-0547">Nucleotide-binding</keyword>
<dbReference type="Proteomes" id="UP000001542">
    <property type="component" value="Unassembled WGS sequence"/>
</dbReference>
<dbReference type="STRING" id="5722.A2D884"/>
<keyword evidence="6" id="KW-0418">Kinase</keyword>
<evidence type="ECO:0000256" key="2">
    <source>
        <dbReference type="ARBA" id="ARBA00022840"/>
    </source>
</evidence>
<protein>
    <submittedName>
        <fullName evidence="6">CAMK family protein kinase</fullName>
    </submittedName>
</protein>
<keyword evidence="7" id="KW-1185">Reference proteome</keyword>
<reference evidence="6" key="2">
    <citation type="journal article" date="2007" name="Science">
        <title>Draft genome sequence of the sexually transmitted pathogen Trichomonas vaginalis.</title>
        <authorList>
            <person name="Carlton J.M."/>
            <person name="Hirt R.P."/>
            <person name="Silva J.C."/>
            <person name="Delcher A.L."/>
            <person name="Schatz M."/>
            <person name="Zhao Q."/>
            <person name="Wortman J.R."/>
            <person name="Bidwell S.L."/>
            <person name="Alsmark U.C.M."/>
            <person name="Besteiro S."/>
            <person name="Sicheritz-Ponten T."/>
            <person name="Noel C.J."/>
            <person name="Dacks J.B."/>
            <person name="Foster P.G."/>
            <person name="Simillion C."/>
            <person name="Van de Peer Y."/>
            <person name="Miranda-Saavedra D."/>
            <person name="Barton G.J."/>
            <person name="Westrop G.D."/>
            <person name="Mueller S."/>
            <person name="Dessi D."/>
            <person name="Fiori P.L."/>
            <person name="Ren Q."/>
            <person name="Paulsen I."/>
            <person name="Zhang H."/>
            <person name="Bastida-Corcuera F.D."/>
            <person name="Simoes-Barbosa A."/>
            <person name="Brown M.T."/>
            <person name="Hayes R.D."/>
            <person name="Mukherjee M."/>
            <person name="Okumura C.Y."/>
            <person name="Schneider R."/>
            <person name="Smith A.J."/>
            <person name="Vanacova S."/>
            <person name="Villalvazo M."/>
            <person name="Haas B.J."/>
            <person name="Pertea M."/>
            <person name="Feldblyum T.V."/>
            <person name="Utterback T.R."/>
            <person name="Shu C.L."/>
            <person name="Osoegawa K."/>
            <person name="de Jong P.J."/>
            <person name="Hrdy I."/>
            <person name="Horvathova L."/>
            <person name="Zubacova Z."/>
            <person name="Dolezal P."/>
            <person name="Malik S.B."/>
            <person name="Logsdon J.M. Jr."/>
            <person name="Henze K."/>
            <person name="Gupta A."/>
            <person name="Wang C.C."/>
            <person name="Dunne R.L."/>
            <person name="Upcroft J.A."/>
            <person name="Upcroft P."/>
            <person name="White O."/>
            <person name="Salzberg S.L."/>
            <person name="Tang P."/>
            <person name="Chiu C.-H."/>
            <person name="Lee Y.-S."/>
            <person name="Embley T.M."/>
            <person name="Coombs G.H."/>
            <person name="Mottram J.C."/>
            <person name="Tachezy J."/>
            <person name="Fraser-Liggett C.M."/>
            <person name="Johnson P.J."/>
        </authorList>
    </citation>
    <scope>NUCLEOTIDE SEQUENCE [LARGE SCALE GENOMIC DNA]</scope>
    <source>
        <strain evidence="6">G3</strain>
    </source>
</reference>
<name>A2D884_TRIV3</name>
<dbReference type="EMBL" id="DS113178">
    <property type="protein sequence ID" value="EAY23517.1"/>
    <property type="molecule type" value="Genomic_DNA"/>
</dbReference>
<dbReference type="AlphaFoldDB" id="A2D884"/>
<keyword evidence="6" id="KW-0808">Transferase</keyword>
<dbReference type="SMR" id="A2D884"/>
<organism evidence="6 7">
    <name type="scientific">Trichomonas vaginalis (strain ATCC PRA-98 / G3)</name>
    <dbReference type="NCBI Taxonomy" id="412133"/>
    <lineage>
        <taxon>Eukaryota</taxon>
        <taxon>Metamonada</taxon>
        <taxon>Parabasalia</taxon>
        <taxon>Trichomonadida</taxon>
        <taxon>Trichomonadidae</taxon>
        <taxon>Trichomonas</taxon>
    </lineage>
</organism>
<dbReference type="SUPFAM" id="SSF56112">
    <property type="entry name" value="Protein kinase-like (PK-like)"/>
    <property type="match status" value="1"/>
</dbReference>
<dbReference type="SMART" id="SM00220">
    <property type="entry name" value="S_TKc"/>
    <property type="match status" value="1"/>
</dbReference>
<comment type="similarity">
    <text evidence="4">Belongs to the protein kinase superfamily.</text>
</comment>
<evidence type="ECO:0000256" key="1">
    <source>
        <dbReference type="ARBA" id="ARBA00022741"/>
    </source>
</evidence>
<evidence type="ECO:0000256" key="3">
    <source>
        <dbReference type="PROSITE-ProRule" id="PRU10141"/>
    </source>
</evidence>
<evidence type="ECO:0000256" key="4">
    <source>
        <dbReference type="RuleBase" id="RU000304"/>
    </source>
</evidence>
<sequence length="321" mass="36474">MPAANFEVPQVVGPYKVTKIIGRGAFAVVALGINEKTEEKVALKVIDRAAMMNTNSLQYIEAELRLSTRFNHPSIVKIYDVFYLPQYIVIAMEYLPNNNLISHIVDGVFFTYQEKIELLTKVLEGMEYLHSKNIAHRDIKPENILFDANFQPKLIDFGLSCENADAMTTFCGTVQYMSPEMIRNNSYNALKADIWAFGVTAHLFITKEFPWMFTSDAKHIDNIKTGKLQLNNICGSNIGKIIEKCLEFDPEKRPTARELLQMFNSSECLKTRARNALSDKIIVPKLTPQRFQIKTHSEGRISSNGFSHSHPTFRVRSAPAF</sequence>
<keyword evidence="2 3" id="KW-0067">ATP-binding</keyword>
<dbReference type="InterPro" id="IPR017441">
    <property type="entry name" value="Protein_kinase_ATP_BS"/>
</dbReference>
<dbReference type="OrthoDB" id="266718at2759"/>
<dbReference type="Gene3D" id="1.10.510.10">
    <property type="entry name" value="Transferase(Phosphotransferase) domain 1"/>
    <property type="match status" value="1"/>
</dbReference>
<gene>
    <name evidence="6" type="ORF">TVAG_071810</name>
</gene>
<dbReference type="eggNOG" id="KOG0583">
    <property type="taxonomic scope" value="Eukaryota"/>
</dbReference>
<dbReference type="PANTHER" id="PTHR24362">
    <property type="entry name" value="SERINE/THREONINE-PROTEIN KINASE NEK"/>
    <property type="match status" value="1"/>
</dbReference>
<dbReference type="GO" id="GO:0004674">
    <property type="term" value="F:protein serine/threonine kinase activity"/>
    <property type="evidence" value="ECO:0000318"/>
    <property type="project" value="GO_Central"/>
</dbReference>
<proteinExistence type="inferred from homology"/>
<dbReference type="PANTHER" id="PTHR24362:SF309">
    <property type="entry name" value="PROTEIN KINASE DOMAIN-CONTAINING PROTEIN"/>
    <property type="match status" value="1"/>
</dbReference>
<dbReference type="RefSeq" id="XP_001584503.1">
    <property type="nucleotide sequence ID" value="XM_001584453.1"/>
</dbReference>
<accession>A2D884</accession>
<reference evidence="6" key="1">
    <citation type="submission" date="2006-10" db="EMBL/GenBank/DDBJ databases">
        <authorList>
            <person name="Amadeo P."/>
            <person name="Zhao Q."/>
            <person name="Wortman J."/>
            <person name="Fraser-Liggett C."/>
            <person name="Carlton J."/>
        </authorList>
    </citation>
    <scope>NUCLEOTIDE SEQUENCE</scope>
    <source>
        <strain evidence="6">G3</strain>
    </source>
</reference>
<dbReference type="FunFam" id="1.10.510.10:FF:000578">
    <property type="entry name" value="CAMK family protein kinase"/>
    <property type="match status" value="1"/>
</dbReference>
<dbReference type="VEuPathDB" id="TrichDB:TVAG_071810"/>
<dbReference type="InParanoid" id="A2D884"/>
<dbReference type="GO" id="GO:0005524">
    <property type="term" value="F:ATP binding"/>
    <property type="evidence" value="ECO:0007669"/>
    <property type="project" value="UniProtKB-UniRule"/>
</dbReference>
<dbReference type="Pfam" id="PF00069">
    <property type="entry name" value="Pkinase"/>
    <property type="match status" value="1"/>
</dbReference>
<feature type="binding site" evidence="3">
    <location>
        <position position="44"/>
    </location>
    <ligand>
        <name>ATP</name>
        <dbReference type="ChEBI" id="CHEBI:30616"/>
    </ligand>
</feature>
<dbReference type="KEGG" id="tva:5469081"/>
<evidence type="ECO:0000259" key="5">
    <source>
        <dbReference type="PROSITE" id="PS50011"/>
    </source>
</evidence>
<evidence type="ECO:0000313" key="6">
    <source>
        <dbReference type="EMBL" id="EAY23517.1"/>
    </source>
</evidence>
<dbReference type="PROSITE" id="PS00108">
    <property type="entry name" value="PROTEIN_KINASE_ST"/>
    <property type="match status" value="1"/>
</dbReference>
<dbReference type="InterPro" id="IPR008271">
    <property type="entry name" value="Ser/Thr_kinase_AS"/>
</dbReference>
<dbReference type="InterPro" id="IPR000719">
    <property type="entry name" value="Prot_kinase_dom"/>
</dbReference>
<keyword evidence="4" id="KW-0723">Serine/threonine-protein kinase</keyword>
<dbReference type="InterPro" id="IPR011009">
    <property type="entry name" value="Kinase-like_dom_sf"/>
</dbReference>
<feature type="domain" description="Protein kinase" evidence="5">
    <location>
        <begin position="15"/>
        <end position="269"/>
    </location>
</feature>
<dbReference type="PROSITE" id="PS00107">
    <property type="entry name" value="PROTEIN_KINASE_ATP"/>
    <property type="match status" value="1"/>
</dbReference>
<dbReference type="PROSITE" id="PS50011">
    <property type="entry name" value="PROTEIN_KINASE_DOM"/>
    <property type="match status" value="1"/>
</dbReference>